<dbReference type="PROSITE" id="PS00595">
    <property type="entry name" value="AA_TRANSFER_CLASS_5"/>
    <property type="match status" value="1"/>
</dbReference>
<dbReference type="InterPro" id="IPR020578">
    <property type="entry name" value="Aminotrans_V_PyrdxlP_BS"/>
</dbReference>
<dbReference type="GO" id="GO:0008483">
    <property type="term" value="F:transaminase activity"/>
    <property type="evidence" value="ECO:0007669"/>
    <property type="project" value="UniProtKB-KW"/>
</dbReference>
<accession>W2UYX3</accession>
<keyword evidence="6" id="KW-0808">Transferase</keyword>
<name>W2UYX3_9RICK</name>
<dbReference type="PANTHER" id="PTHR11601:SF34">
    <property type="entry name" value="CYSTEINE DESULFURASE"/>
    <property type="match status" value="1"/>
</dbReference>
<evidence type="ECO:0000259" key="13">
    <source>
        <dbReference type="Pfam" id="PF00266"/>
    </source>
</evidence>
<evidence type="ECO:0000256" key="7">
    <source>
        <dbReference type="ARBA" id="ARBA00022723"/>
    </source>
</evidence>
<evidence type="ECO:0000256" key="6">
    <source>
        <dbReference type="ARBA" id="ARBA00022679"/>
    </source>
</evidence>
<dbReference type="STRING" id="1401685.P857_150"/>
<dbReference type="Proteomes" id="UP000018951">
    <property type="component" value="Unassembled WGS sequence"/>
</dbReference>
<dbReference type="EC" id="2.8.1.7" evidence="4"/>
<protein>
    <recommendedName>
        <fullName evidence="5">Cysteine desulfurase</fullName>
        <ecNumber evidence="4">2.8.1.7</ecNumber>
    </recommendedName>
</protein>
<keyword evidence="15" id="KW-1185">Reference proteome</keyword>
<evidence type="ECO:0000256" key="9">
    <source>
        <dbReference type="ARBA" id="ARBA00023004"/>
    </source>
</evidence>
<comment type="catalytic activity">
    <reaction evidence="11">
        <text>(sulfur carrier)-H + L-cysteine = (sulfur carrier)-SH + L-alanine</text>
        <dbReference type="Rhea" id="RHEA:43892"/>
        <dbReference type="Rhea" id="RHEA-COMP:14737"/>
        <dbReference type="Rhea" id="RHEA-COMP:14739"/>
        <dbReference type="ChEBI" id="CHEBI:29917"/>
        <dbReference type="ChEBI" id="CHEBI:35235"/>
        <dbReference type="ChEBI" id="CHEBI:57972"/>
        <dbReference type="ChEBI" id="CHEBI:64428"/>
        <dbReference type="EC" id="2.8.1.7"/>
    </reaction>
</comment>
<dbReference type="SUPFAM" id="SSF53383">
    <property type="entry name" value="PLP-dependent transferases"/>
    <property type="match status" value="1"/>
</dbReference>
<evidence type="ECO:0000313" key="15">
    <source>
        <dbReference type="Proteomes" id="UP000018951"/>
    </source>
</evidence>
<evidence type="ECO:0000256" key="10">
    <source>
        <dbReference type="ARBA" id="ARBA00023014"/>
    </source>
</evidence>
<dbReference type="GO" id="GO:0046872">
    <property type="term" value="F:metal ion binding"/>
    <property type="evidence" value="ECO:0007669"/>
    <property type="project" value="UniProtKB-KW"/>
</dbReference>
<comment type="cofactor">
    <cofactor evidence="1 12">
        <name>pyridoxal 5'-phosphate</name>
        <dbReference type="ChEBI" id="CHEBI:597326"/>
    </cofactor>
</comment>
<dbReference type="PATRIC" id="fig|1401685.3.peg.972"/>
<keyword evidence="14" id="KW-0032">Aminotransferase</keyword>
<dbReference type="PIRSF" id="PIRSF005572">
    <property type="entry name" value="NifS"/>
    <property type="match status" value="1"/>
</dbReference>
<feature type="domain" description="Aminotransferase class V" evidence="13">
    <location>
        <begin position="10"/>
        <end position="356"/>
    </location>
</feature>
<evidence type="ECO:0000256" key="3">
    <source>
        <dbReference type="ARBA" id="ARBA00006490"/>
    </source>
</evidence>
<evidence type="ECO:0000256" key="2">
    <source>
        <dbReference type="ARBA" id="ARBA00003120"/>
    </source>
</evidence>
<evidence type="ECO:0000256" key="11">
    <source>
        <dbReference type="ARBA" id="ARBA00050776"/>
    </source>
</evidence>
<keyword evidence="10" id="KW-0411">Iron-sulfur</keyword>
<gene>
    <name evidence="14" type="ORF">P857_150</name>
</gene>
<dbReference type="InterPro" id="IPR015421">
    <property type="entry name" value="PyrdxlP-dep_Trfase_major"/>
</dbReference>
<dbReference type="GO" id="GO:0031071">
    <property type="term" value="F:cysteine desulfurase activity"/>
    <property type="evidence" value="ECO:0007669"/>
    <property type="project" value="UniProtKB-EC"/>
</dbReference>
<dbReference type="Gene3D" id="3.90.1150.10">
    <property type="entry name" value="Aspartate Aminotransferase, domain 1"/>
    <property type="match status" value="1"/>
</dbReference>
<evidence type="ECO:0000313" key="14">
    <source>
        <dbReference type="EMBL" id="ETO91075.1"/>
    </source>
</evidence>
<proteinExistence type="inferred from homology"/>
<dbReference type="InterPro" id="IPR000192">
    <property type="entry name" value="Aminotrans_V_dom"/>
</dbReference>
<dbReference type="PANTHER" id="PTHR11601">
    <property type="entry name" value="CYSTEINE DESULFURYLASE FAMILY MEMBER"/>
    <property type="match status" value="1"/>
</dbReference>
<comment type="caution">
    <text evidence="14">The sequence shown here is derived from an EMBL/GenBank/DDBJ whole genome shotgun (WGS) entry which is preliminary data.</text>
</comment>
<dbReference type="Pfam" id="PF00266">
    <property type="entry name" value="Aminotran_5"/>
    <property type="match status" value="1"/>
</dbReference>
<reference evidence="14 15" key="1">
    <citation type="journal article" date="2013" name="PLoS ONE">
        <title>Bacterial endosymbiosis in a chordate host: long-term co-evolution and conservation of secondary metabolism.</title>
        <authorList>
            <person name="Kwan J.C."/>
            <person name="Schmidt E.W."/>
        </authorList>
    </citation>
    <scope>NUCLEOTIDE SEQUENCE [LARGE SCALE GENOMIC DNA]</scope>
    <source>
        <strain evidence="15">L6</strain>
    </source>
</reference>
<sequence>MQKQLSNTRIYADCNATVPMLASVRESIKNDFFNPSTLYQEGRNARERLNNARQMVRNFLGQNYNIVFTASVTEAHNMLAHNFNHGITIISSIEHPSITNTLSKAFLLEVNQSGIISHNTLEDLLIKYQKHIPFVSIMLANHEIGVIQNISSLSKLVKKYGGIMHSDITQMIGKYPFDTSILDHVDCVTFAGHKIGAGFGAAVLAYRKHIKLSSLLLGGMQENGQRSGTENLFAINGIRLALLEIMQKNHTIQAIKAVRDYLEKKILETNKNAIIVSSQELRIYNTSCIIHPEISGEEQMMMFDINGIAVGTGSACSSGRITTSKVIKALGFSDKIAKNMIRISIDEKVQKNHIDKIIKVWQEMT</sequence>
<evidence type="ECO:0000256" key="1">
    <source>
        <dbReference type="ARBA" id="ARBA00001933"/>
    </source>
</evidence>
<organism evidence="14 15">
    <name type="scientific">Candidatus Xenolissoclinum pacificiensis L6</name>
    <dbReference type="NCBI Taxonomy" id="1401685"/>
    <lineage>
        <taxon>Bacteria</taxon>
        <taxon>Pseudomonadati</taxon>
        <taxon>Pseudomonadota</taxon>
        <taxon>Alphaproteobacteria</taxon>
        <taxon>Rickettsiales</taxon>
        <taxon>Anaplasmataceae</taxon>
        <taxon>Candidatus Xenolissoclinum</taxon>
    </lineage>
</organism>
<keyword evidence="8" id="KW-0663">Pyridoxal phosphate</keyword>
<dbReference type="InterPro" id="IPR016454">
    <property type="entry name" value="Cysteine_dSase"/>
</dbReference>
<keyword evidence="7" id="KW-0479">Metal-binding</keyword>
<comment type="similarity">
    <text evidence="3">Belongs to the class-V pyridoxal-phosphate-dependent aminotransferase family. NifS/IscS subfamily.</text>
</comment>
<dbReference type="AlphaFoldDB" id="W2UYX3"/>
<evidence type="ECO:0000256" key="4">
    <source>
        <dbReference type="ARBA" id="ARBA00012239"/>
    </source>
</evidence>
<dbReference type="InterPro" id="IPR015422">
    <property type="entry name" value="PyrdxlP-dep_Trfase_small"/>
</dbReference>
<evidence type="ECO:0000256" key="5">
    <source>
        <dbReference type="ARBA" id="ARBA00013558"/>
    </source>
</evidence>
<keyword evidence="9" id="KW-0408">Iron</keyword>
<dbReference type="GO" id="GO:0051536">
    <property type="term" value="F:iron-sulfur cluster binding"/>
    <property type="evidence" value="ECO:0007669"/>
    <property type="project" value="UniProtKB-KW"/>
</dbReference>
<evidence type="ECO:0000256" key="8">
    <source>
        <dbReference type="ARBA" id="ARBA00022898"/>
    </source>
</evidence>
<dbReference type="InterPro" id="IPR015424">
    <property type="entry name" value="PyrdxlP-dep_Trfase"/>
</dbReference>
<dbReference type="EMBL" id="AXCJ01000009">
    <property type="protein sequence ID" value="ETO91075.1"/>
    <property type="molecule type" value="Genomic_DNA"/>
</dbReference>
<dbReference type="Gene3D" id="3.40.640.10">
    <property type="entry name" value="Type I PLP-dependent aspartate aminotransferase-like (Major domain)"/>
    <property type="match status" value="1"/>
</dbReference>
<evidence type="ECO:0000256" key="12">
    <source>
        <dbReference type="RuleBase" id="RU004504"/>
    </source>
</evidence>
<comment type="function">
    <text evidence="2">Catalyzes the removal of elemental sulfur atoms from cysteine to produce alanine. Seems to participate in the biosynthesis of the nitrogenase metalloclusters by providing the inorganic sulfur required for the Fe-S core formation.</text>
</comment>